<sequence length="76" mass="8874">MRALIHKGYIENTIDSLATKSSQMEDILIPKYKDLWAEFAWDSDSALCVLTNSQECWPNFHKFLHTLYLAEKRIIA</sequence>
<dbReference type="OrthoDB" id="10268806at2759"/>
<dbReference type="Proteomes" id="UP000684084">
    <property type="component" value="Unassembled WGS sequence"/>
</dbReference>
<accession>A0A915ZJL5</accession>
<protein>
    <submittedName>
        <fullName evidence="1">Uncharacterized protein</fullName>
    </submittedName>
</protein>
<comment type="caution">
    <text evidence="1">The sequence shown here is derived from an EMBL/GenBank/DDBJ whole genome shotgun (WGS) entry which is preliminary data.</text>
</comment>
<evidence type="ECO:0000313" key="1">
    <source>
        <dbReference type="EMBL" id="CAB5379802.1"/>
    </source>
</evidence>
<name>A0A915ZJL5_9GLOM</name>
<dbReference type="EMBL" id="CAGKOT010000041">
    <property type="protein sequence ID" value="CAB5379802.1"/>
    <property type="molecule type" value="Genomic_DNA"/>
</dbReference>
<proteinExistence type="predicted"/>
<gene>
    <name evidence="1" type="ORF">CHRIB12_LOCUS16796</name>
</gene>
<evidence type="ECO:0000313" key="2">
    <source>
        <dbReference type="Proteomes" id="UP000684084"/>
    </source>
</evidence>
<dbReference type="AlphaFoldDB" id="A0A915ZJL5"/>
<organism evidence="1 2">
    <name type="scientific">Rhizophagus irregularis</name>
    <dbReference type="NCBI Taxonomy" id="588596"/>
    <lineage>
        <taxon>Eukaryota</taxon>
        <taxon>Fungi</taxon>
        <taxon>Fungi incertae sedis</taxon>
        <taxon>Mucoromycota</taxon>
        <taxon>Glomeromycotina</taxon>
        <taxon>Glomeromycetes</taxon>
        <taxon>Glomerales</taxon>
        <taxon>Glomeraceae</taxon>
        <taxon>Rhizophagus</taxon>
    </lineage>
</organism>
<reference evidence="1" key="1">
    <citation type="submission" date="2020-05" db="EMBL/GenBank/DDBJ databases">
        <authorList>
            <person name="Rincon C."/>
            <person name="Sanders R I."/>
            <person name="Robbins C."/>
            <person name="Chaturvedi A."/>
        </authorList>
    </citation>
    <scope>NUCLEOTIDE SEQUENCE</scope>
    <source>
        <strain evidence="1">CHB12</strain>
    </source>
</reference>